<sequence length="236" mass="27483">MVSEEDVQEMDSNVTGVFGRLRNRFMVQKYRDCVRKIVFDTGFAIVGIENQDQVHYAMPVRIMLEDAAGYDRQLRHIRKRHRQVLELRSFEDIDCFRTDLREVFGFIKHSNDKNREWEFAFQNEETFQCLDEDAFDVIISVTGSAELEQIKDMYCEEGGKINMCEAIRGMIEDGRIEGVKQGLGALVELCRELGLSKEDVVSRAMGKFSLPVDETEDLIDRYWNQLSINDSEERQV</sequence>
<dbReference type="Proteomes" id="UP001299608">
    <property type="component" value="Unassembled WGS sequence"/>
</dbReference>
<dbReference type="RefSeq" id="WP_238053328.1">
    <property type="nucleotide sequence ID" value="NZ_JAKNGE010000001.1"/>
</dbReference>
<name>A0AAW5BS01_9FIRM</name>
<reference evidence="1" key="1">
    <citation type="submission" date="2022-01" db="EMBL/GenBank/DDBJ databases">
        <title>Collection of gut derived symbiotic bacterial strains cultured from healthy donors.</title>
        <authorList>
            <person name="Lin H."/>
            <person name="Kohout C."/>
            <person name="Waligurski E."/>
            <person name="Pamer E.G."/>
        </authorList>
    </citation>
    <scope>NUCLEOTIDE SEQUENCE</scope>
    <source>
        <strain evidence="1">DFI.6.55</strain>
    </source>
</reference>
<comment type="caution">
    <text evidence="1">The sequence shown here is derived from an EMBL/GenBank/DDBJ whole genome shotgun (WGS) entry which is preliminary data.</text>
</comment>
<evidence type="ECO:0000313" key="1">
    <source>
        <dbReference type="EMBL" id="MCG4743981.1"/>
    </source>
</evidence>
<evidence type="ECO:0008006" key="3">
    <source>
        <dbReference type="Google" id="ProtNLM"/>
    </source>
</evidence>
<dbReference type="AlphaFoldDB" id="A0AAW5BS01"/>
<evidence type="ECO:0000313" key="2">
    <source>
        <dbReference type="Proteomes" id="UP001299608"/>
    </source>
</evidence>
<dbReference type="EMBL" id="JAKNGE010000001">
    <property type="protein sequence ID" value="MCG4743981.1"/>
    <property type="molecule type" value="Genomic_DNA"/>
</dbReference>
<protein>
    <recommendedName>
        <fullName evidence="3">Rpn family recombination-promoting nuclease/putative transposase</fullName>
    </recommendedName>
</protein>
<organism evidence="1 2">
    <name type="scientific">Enterocloster aldenensis</name>
    <dbReference type="NCBI Taxonomy" id="358742"/>
    <lineage>
        <taxon>Bacteria</taxon>
        <taxon>Bacillati</taxon>
        <taxon>Bacillota</taxon>
        <taxon>Clostridia</taxon>
        <taxon>Lachnospirales</taxon>
        <taxon>Lachnospiraceae</taxon>
        <taxon>Enterocloster</taxon>
    </lineage>
</organism>
<proteinExistence type="predicted"/>
<gene>
    <name evidence="1" type="ORF">L0N08_00980</name>
</gene>
<accession>A0AAW5BS01</accession>